<dbReference type="EMBL" id="CP065628">
    <property type="protein sequence ID" value="QPR31895.1"/>
    <property type="molecule type" value="Genomic_DNA"/>
</dbReference>
<sequence length="96" mass="10515">MSLADEVKELTGGRSVSAFDRVAVETVAALSYRLKEARLVLEEEGCVVDGRPHPATEVEARCSAELRGWVRSRPDLFGEQKSSGPSGLRKFEPKIV</sequence>
<dbReference type="Proteomes" id="UP000595198">
    <property type="component" value="Chromosome"/>
</dbReference>
<gene>
    <name evidence="2" type="ORF">I6G95_05660</name>
    <name evidence="3" type="ORF">I6H48_06230</name>
</gene>
<reference evidence="4 5" key="1">
    <citation type="submission" date="2020-12" db="EMBL/GenBank/DDBJ databases">
        <title>FDA dAtabase for Regulatory Grade micrObial Sequences (FDA-ARGOS): Supporting development and validation of Infectious Disease Dx tests.</title>
        <authorList>
            <person name="Sproer C."/>
            <person name="Gronow S."/>
            <person name="Severitt S."/>
            <person name="Schroder I."/>
            <person name="Tallon L."/>
            <person name="Sadzewicz L."/>
            <person name="Zhao X."/>
            <person name="Boylan J."/>
            <person name="Ott S."/>
            <person name="Bowen H."/>
            <person name="Vavikolanu K."/>
            <person name="Mehta A."/>
            <person name="Aluvathingal J."/>
            <person name="Nadendla S."/>
            <person name="Lowell S."/>
            <person name="Myers T."/>
            <person name="Yan Y."/>
            <person name="Sichtig H."/>
        </authorList>
    </citation>
    <scope>NUCLEOTIDE SEQUENCE [LARGE SCALE GENOMIC DNA]</scope>
    <source>
        <strain evidence="2 4">FDAARGOS_938</strain>
        <strain evidence="3 5">FDAARGOS_991</strain>
    </source>
</reference>
<name>A0AB37GGM6_CORAY</name>
<accession>A0AB37GGM6</accession>
<dbReference type="RefSeq" id="WP_197915304.1">
    <property type="nucleotide sequence ID" value="NZ_CP065628.1"/>
</dbReference>
<keyword evidence="5" id="KW-1185">Reference proteome</keyword>
<protein>
    <submittedName>
        <fullName evidence="2">Terminase</fullName>
    </submittedName>
</protein>
<feature type="region of interest" description="Disordered" evidence="1">
    <location>
        <begin position="77"/>
        <end position="96"/>
    </location>
</feature>
<evidence type="ECO:0000313" key="4">
    <source>
        <dbReference type="Proteomes" id="UP000594774"/>
    </source>
</evidence>
<proteinExistence type="predicted"/>
<evidence type="ECO:0000313" key="2">
    <source>
        <dbReference type="EMBL" id="QPR31895.1"/>
    </source>
</evidence>
<evidence type="ECO:0000256" key="1">
    <source>
        <dbReference type="SAM" id="MobiDB-lite"/>
    </source>
</evidence>
<dbReference type="Proteomes" id="UP000594774">
    <property type="component" value="Chromosome"/>
</dbReference>
<dbReference type="EMBL" id="CP066023">
    <property type="protein sequence ID" value="QQB83772.1"/>
    <property type="molecule type" value="Genomic_DNA"/>
</dbReference>
<evidence type="ECO:0000313" key="5">
    <source>
        <dbReference type="Proteomes" id="UP000595198"/>
    </source>
</evidence>
<organism evidence="2 4">
    <name type="scientific">Corynebacterium amycolatum</name>
    <dbReference type="NCBI Taxonomy" id="43765"/>
    <lineage>
        <taxon>Bacteria</taxon>
        <taxon>Bacillati</taxon>
        <taxon>Actinomycetota</taxon>
        <taxon>Actinomycetes</taxon>
        <taxon>Mycobacteriales</taxon>
        <taxon>Corynebacteriaceae</taxon>
        <taxon>Corynebacterium</taxon>
    </lineage>
</organism>
<evidence type="ECO:0000313" key="3">
    <source>
        <dbReference type="EMBL" id="QQB83772.1"/>
    </source>
</evidence>
<dbReference type="AlphaFoldDB" id="A0AB37GGM6"/>